<proteinExistence type="predicted"/>
<dbReference type="Pfam" id="PF13966">
    <property type="entry name" value="zf-RVT"/>
    <property type="match status" value="1"/>
</dbReference>
<dbReference type="InterPro" id="IPR026960">
    <property type="entry name" value="RVT-Znf"/>
</dbReference>
<dbReference type="PANTHER" id="PTHR31635:SF196">
    <property type="entry name" value="REVERSE TRANSCRIPTASE DOMAIN-CONTAINING PROTEIN-RELATED"/>
    <property type="match status" value="1"/>
</dbReference>
<evidence type="ECO:0000259" key="1">
    <source>
        <dbReference type="PROSITE" id="PS50878"/>
    </source>
</evidence>
<dbReference type="PANTHER" id="PTHR31635">
    <property type="entry name" value="REVERSE TRANSCRIPTASE DOMAIN-CONTAINING PROTEIN-RELATED"/>
    <property type="match status" value="1"/>
</dbReference>
<dbReference type="SUPFAM" id="SSF56672">
    <property type="entry name" value="DNA/RNA polymerases"/>
    <property type="match status" value="1"/>
</dbReference>
<organism evidence="2 3">
    <name type="scientific">Cyprinus carpio</name>
    <name type="common">Common carp</name>
    <dbReference type="NCBI Taxonomy" id="7962"/>
    <lineage>
        <taxon>Eukaryota</taxon>
        <taxon>Metazoa</taxon>
        <taxon>Chordata</taxon>
        <taxon>Craniata</taxon>
        <taxon>Vertebrata</taxon>
        <taxon>Euteleostomi</taxon>
        <taxon>Actinopterygii</taxon>
        <taxon>Neopterygii</taxon>
        <taxon>Teleostei</taxon>
        <taxon>Ostariophysi</taxon>
        <taxon>Cypriniformes</taxon>
        <taxon>Cyprinidae</taxon>
        <taxon>Cyprininae</taxon>
        <taxon>Cyprinus</taxon>
    </lineage>
</organism>
<dbReference type="InterPro" id="IPR043502">
    <property type="entry name" value="DNA/RNA_pol_sf"/>
</dbReference>
<dbReference type="AlphaFoldDB" id="A0A8C1ZST0"/>
<dbReference type="Ensembl" id="ENSCCRT00015097976.1">
    <property type="protein sequence ID" value="ENSCCRP00015094902.1"/>
    <property type="gene ID" value="ENSCCRG00015038277.1"/>
</dbReference>
<dbReference type="Pfam" id="PF00078">
    <property type="entry name" value="RVT_1"/>
    <property type="match status" value="1"/>
</dbReference>
<dbReference type="Proteomes" id="UP000694700">
    <property type="component" value="Unplaced"/>
</dbReference>
<evidence type="ECO:0000313" key="2">
    <source>
        <dbReference type="Ensembl" id="ENSCCRP00015094902.1"/>
    </source>
</evidence>
<name>A0A8C1ZST0_CYPCA</name>
<dbReference type="CDD" id="cd01650">
    <property type="entry name" value="RT_nLTR_like"/>
    <property type="match status" value="1"/>
</dbReference>
<evidence type="ECO:0000313" key="3">
    <source>
        <dbReference type="Proteomes" id="UP000694700"/>
    </source>
</evidence>
<accession>A0A8C1ZST0</accession>
<feature type="domain" description="Reverse transcriptase" evidence="1">
    <location>
        <begin position="1"/>
        <end position="256"/>
    </location>
</feature>
<reference evidence="2" key="1">
    <citation type="submission" date="2025-08" db="UniProtKB">
        <authorList>
            <consortium name="Ensembl"/>
        </authorList>
    </citation>
    <scope>IDENTIFICATION</scope>
</reference>
<dbReference type="PROSITE" id="PS50878">
    <property type="entry name" value="RT_POL"/>
    <property type="match status" value="1"/>
</dbReference>
<sequence>MTQGVINLIPKPQKDHSQLENWRPISLLNNDYKILAMIFAKKIKCVLDDIIDECQSGFMTDRLISNNIRLVLDILDYSDLILDDSFLLFLDFYKAFDSIEFPFILKSLSSFGFVPNFINAIQTLYNNANASIKLQHGTTHRFNIERGIRQGCPISPYLFLLSMQLLAIHIQNSNLKGISVANRSILISQLADDTTLFKKNKDQVHLALDKIRFFSSASGLCLNIHKCELLSIKDSTDVKICDIPVKSEVKYLGIIICKDQKKRSKLNFEPLILSIRRKLNSWLQRDLSITGRVLLSKADGLSRVIYPAVVLDVSVEICRMLDKIIVDFVWNFKTHLIKKSVMLDDRAMGGFELVDFSTLNNSFKVKWIKTFLNNPTSCWNFIPNHIFNSAGGLHFLLRCNFDISKIPLSLSCFHKQALISWSLIYNYNFSPHSYFIWNNKNIRYKNKSLFFHNWFDKNILLVSQLIDERGVFFTYEQFMQEFSFPVPPREYAIVFGAIPDCIIPLVKSGPKGSLDSPLFDNTNLFVDQSLLNAMSNKDIRSIINRSQISLPACVSFWNNIFSEIEWEEFWLLRQKFFLSNKVVEVSIKIIHNCYPINYKLAKFNNSISPNCSFCLQYEETINHLFWDCTYCKVFWIDFSNFVKKYLYPNFCITPKIVFFDCSLNLDPSYCKFIINLLLYCAKFYIHKFTFSKKTPYFFIFRKDFDMYVNSLRNSNNSIACKTLSWCKSYKLT</sequence>
<protein>
    <recommendedName>
        <fullName evidence="1">Reverse transcriptase domain-containing protein</fullName>
    </recommendedName>
</protein>
<dbReference type="InterPro" id="IPR000477">
    <property type="entry name" value="RT_dom"/>
</dbReference>